<dbReference type="SUPFAM" id="SSF55729">
    <property type="entry name" value="Acyl-CoA N-acyltransferases (Nat)"/>
    <property type="match status" value="1"/>
</dbReference>
<evidence type="ECO:0000313" key="4">
    <source>
        <dbReference type="Proteomes" id="UP001562357"/>
    </source>
</evidence>
<dbReference type="PROSITE" id="PS51186">
    <property type="entry name" value="GNAT"/>
    <property type="match status" value="1"/>
</dbReference>
<organism evidence="3 4">
    <name type="scientific">Epichloe bromicola</name>
    <dbReference type="NCBI Taxonomy" id="79588"/>
    <lineage>
        <taxon>Eukaryota</taxon>
        <taxon>Fungi</taxon>
        <taxon>Dikarya</taxon>
        <taxon>Ascomycota</taxon>
        <taxon>Pezizomycotina</taxon>
        <taxon>Sordariomycetes</taxon>
        <taxon>Hypocreomycetidae</taxon>
        <taxon>Hypocreales</taxon>
        <taxon>Clavicipitaceae</taxon>
        <taxon>Epichloe</taxon>
    </lineage>
</organism>
<feature type="compositionally biased region" description="Polar residues" evidence="1">
    <location>
        <begin position="57"/>
        <end position="66"/>
    </location>
</feature>
<evidence type="ECO:0000259" key="2">
    <source>
        <dbReference type="PROSITE" id="PS51186"/>
    </source>
</evidence>
<accession>A0ABQ0CZG6</accession>
<evidence type="ECO:0000256" key="1">
    <source>
        <dbReference type="SAM" id="MobiDB-lite"/>
    </source>
</evidence>
<keyword evidence="4" id="KW-1185">Reference proteome</keyword>
<gene>
    <name evidence="3" type="primary">g7058</name>
    <name evidence="3" type="ORF">EsDP_00007058</name>
</gene>
<protein>
    <recommendedName>
        <fullName evidence="2">N-acetyltransferase domain-containing protein</fullName>
    </recommendedName>
</protein>
<dbReference type="Pfam" id="PF00583">
    <property type="entry name" value="Acetyltransf_1"/>
    <property type="match status" value="1"/>
</dbReference>
<name>A0ABQ0CZG6_9HYPO</name>
<dbReference type="EMBL" id="BAAFGZ010000502">
    <property type="protein sequence ID" value="GAB0138836.1"/>
    <property type="molecule type" value="Genomic_DNA"/>
</dbReference>
<sequence>MTSAQLVLIRSFHLLTNLEPRLRPKAFFTCLRANLVLSPSALASNDNTPRLEPHSAQPAQTQPSSPCSSAIVSESLVPLDDIPPLSLDALTSQHDRTEGLRLVADSVSEMGPRAARAVFSHPLCLANLVSSWAAVYRLAYANGTERDASRALLLASGLAMLYFAAIRFLTSHYSTLADKIDRDWLRADGRGGEQQHDVVDVVLGAKAGQVLVGALVLRLEPRRAPTASPSKRRNRSRSASLKGGMGVIRAWTTTASHRGRGIGKELLDEAVRYTKDKCGKDARVGFAQEHANSVMVLPRLFNKGFRSNEIRAAKALNGSVDEWDSNNRKKR</sequence>
<proteinExistence type="predicted"/>
<dbReference type="CDD" id="cd04301">
    <property type="entry name" value="NAT_SF"/>
    <property type="match status" value="1"/>
</dbReference>
<dbReference type="InterPro" id="IPR016181">
    <property type="entry name" value="Acyl_CoA_acyltransferase"/>
</dbReference>
<dbReference type="InterPro" id="IPR000182">
    <property type="entry name" value="GNAT_dom"/>
</dbReference>
<reference evidence="4" key="1">
    <citation type="submission" date="2024-06" db="EMBL/GenBank/DDBJ databases">
        <title>Draft Genome Sequences of Epichloe bromicola Strains Isolated from Elymus ciliaris.</title>
        <authorList>
            <consortium name="Epichloe bromicola genome sequencing consortium"/>
            <person name="Miura A."/>
            <person name="Imano S."/>
            <person name="Ashida A."/>
            <person name="Sato I."/>
            <person name="Chiba S."/>
            <person name="Tanaka A."/>
            <person name="Camagna M."/>
            <person name="Takemoto D."/>
        </authorList>
    </citation>
    <scope>NUCLEOTIDE SEQUENCE [LARGE SCALE GENOMIC DNA]</scope>
    <source>
        <strain evidence="4">DP</strain>
    </source>
</reference>
<dbReference type="Proteomes" id="UP001562357">
    <property type="component" value="Unassembled WGS sequence"/>
</dbReference>
<feature type="region of interest" description="Disordered" evidence="1">
    <location>
        <begin position="46"/>
        <end position="66"/>
    </location>
</feature>
<dbReference type="Gene3D" id="3.40.630.30">
    <property type="match status" value="1"/>
</dbReference>
<comment type="caution">
    <text evidence="3">The sequence shown here is derived from an EMBL/GenBank/DDBJ whole genome shotgun (WGS) entry which is preliminary data.</text>
</comment>
<feature type="domain" description="N-acetyltransferase" evidence="2">
    <location>
        <begin position="153"/>
        <end position="327"/>
    </location>
</feature>
<evidence type="ECO:0000313" key="3">
    <source>
        <dbReference type="EMBL" id="GAB0138836.1"/>
    </source>
</evidence>